<dbReference type="InterPro" id="IPR037185">
    <property type="entry name" value="EmrE-like"/>
</dbReference>
<evidence type="ECO:0000256" key="2">
    <source>
        <dbReference type="ARBA" id="ARBA00007635"/>
    </source>
</evidence>
<evidence type="ECO:0000256" key="6">
    <source>
        <dbReference type="RuleBase" id="RU363077"/>
    </source>
</evidence>
<comment type="subcellular location">
    <subcellularLocation>
        <location evidence="1 6">Membrane</location>
        <topology evidence="1 6">Multi-pass membrane protein</topology>
    </subcellularLocation>
</comment>
<protein>
    <recommendedName>
        <fullName evidence="6">WAT1-related protein</fullName>
    </recommendedName>
</protein>
<feature type="transmembrane region" description="Helical" evidence="6">
    <location>
        <begin position="145"/>
        <end position="167"/>
    </location>
</feature>
<feature type="transmembrane region" description="Helical" evidence="6">
    <location>
        <begin position="76"/>
        <end position="99"/>
    </location>
</feature>
<evidence type="ECO:0000259" key="7">
    <source>
        <dbReference type="Pfam" id="PF00892"/>
    </source>
</evidence>
<feature type="domain" description="EamA" evidence="7">
    <location>
        <begin position="190"/>
        <end position="328"/>
    </location>
</feature>
<sequence length="364" mass="39335">MGMGVKQLVVGLVPYAAMVAVQCVQVGITTLSKAAISQGATPLILAVYADAIASLILLPLSFFLNRKNRPPLTFALLCKVFILSLIGITLMQICVYTGVSFSSPTLASATNNLIPAFTFLLAVIFRMEKVDLRSLISQIKIIGTLVSIAGAFIITLYKGPSIVALLFEHQPKPQPPTSFTLLATTDNWAIGGILLSIASFSIAAGNIFQAAILKSYPSEVTIVFFYILFGTIQCAIVALIAERNPDAWRIRPGIELITVMHTAIFGGLMLFGLVAWCLRRKGPVFVAMFNPVGIFIAALMSDIFLGDTLHLGSVIGAIIIVTGFYGVMWAQSKEEEKIQANTDGRSQLLSHSRETPFLEDYAQI</sequence>
<evidence type="ECO:0000256" key="4">
    <source>
        <dbReference type="ARBA" id="ARBA00022989"/>
    </source>
</evidence>
<feature type="transmembrane region" description="Helical" evidence="6">
    <location>
        <begin position="12"/>
        <end position="31"/>
    </location>
</feature>
<dbReference type="InterPro" id="IPR000620">
    <property type="entry name" value="EamA_dom"/>
</dbReference>
<dbReference type="Pfam" id="PF00892">
    <property type="entry name" value="EamA"/>
    <property type="match status" value="2"/>
</dbReference>
<organism evidence="8">
    <name type="scientific">Citrus limon</name>
    <name type="common">Lemon</name>
    <name type="synonym">Citrus medica var. limon</name>
    <dbReference type="NCBI Taxonomy" id="2708"/>
    <lineage>
        <taxon>Eukaryota</taxon>
        <taxon>Viridiplantae</taxon>
        <taxon>Streptophyta</taxon>
        <taxon>Embryophyta</taxon>
        <taxon>Tracheophyta</taxon>
        <taxon>Spermatophyta</taxon>
        <taxon>Magnoliopsida</taxon>
        <taxon>eudicotyledons</taxon>
        <taxon>Gunneridae</taxon>
        <taxon>Pentapetalae</taxon>
        <taxon>rosids</taxon>
        <taxon>malvids</taxon>
        <taxon>Sapindales</taxon>
        <taxon>Rutaceae</taxon>
        <taxon>Aurantioideae</taxon>
        <taxon>Citrus</taxon>
    </lineage>
</organism>
<reference evidence="8" key="1">
    <citation type="submission" date="2016-12" db="EMBL/GenBank/DDBJ databases">
        <title>Transcriptomic, proteomic, and metabolomic analysis of Citrus limon response to graft inoculation by Candidatus Liberibacter asiaticus.</title>
        <authorList>
            <person name="Ramsey J."/>
            <person name="Chin E."/>
            <person name="Chavez J."/>
            <person name="Saha S."/>
            <person name="Mischuk D."/>
            <person name="Mahoney J."/>
            <person name="Mohr J."/>
            <person name="Robison F."/>
            <person name="Godfrey K."/>
            <person name="Levesque C."/>
            <person name="Foster L."/>
            <person name="Xu Y."/>
            <person name="Strickler S."/>
            <person name="Fernandez-Pozo N."/>
            <person name="Polek M.L."/>
            <person name="Giovannoni J."/>
            <person name="Mueller L.A."/>
            <person name="Slupsky C."/>
            <person name="Bruce J."/>
            <person name="Cilia M."/>
        </authorList>
    </citation>
    <scope>NUCLEOTIDE SEQUENCE</scope>
</reference>
<feature type="transmembrane region" description="Helical" evidence="6">
    <location>
        <begin position="253"/>
        <end position="278"/>
    </location>
</feature>
<dbReference type="GO" id="GO:0022857">
    <property type="term" value="F:transmembrane transporter activity"/>
    <property type="evidence" value="ECO:0007669"/>
    <property type="project" value="InterPro"/>
</dbReference>
<feature type="transmembrane region" description="Helical" evidence="6">
    <location>
        <begin position="220"/>
        <end position="241"/>
    </location>
</feature>
<keyword evidence="4 6" id="KW-1133">Transmembrane helix</keyword>
<keyword evidence="5 6" id="KW-0472">Membrane</keyword>
<evidence type="ECO:0000256" key="1">
    <source>
        <dbReference type="ARBA" id="ARBA00004141"/>
    </source>
</evidence>
<dbReference type="AlphaFoldDB" id="A0A1S8AC79"/>
<keyword evidence="3 6" id="KW-0812">Transmembrane</keyword>
<dbReference type="PANTHER" id="PTHR31218">
    <property type="entry name" value="WAT1-RELATED PROTEIN"/>
    <property type="match status" value="1"/>
</dbReference>
<feature type="transmembrane region" description="Helical" evidence="6">
    <location>
        <begin position="187"/>
        <end position="208"/>
    </location>
</feature>
<feature type="transmembrane region" description="Helical" evidence="6">
    <location>
        <begin position="105"/>
        <end position="125"/>
    </location>
</feature>
<dbReference type="SUPFAM" id="SSF103481">
    <property type="entry name" value="Multidrug resistance efflux transporter EmrE"/>
    <property type="match status" value="2"/>
</dbReference>
<dbReference type="EMBL" id="GFAY01000550">
    <property type="protein sequence ID" value="JAV45100.1"/>
    <property type="molecule type" value="Transcribed_RNA"/>
</dbReference>
<dbReference type="GO" id="GO:0016020">
    <property type="term" value="C:membrane"/>
    <property type="evidence" value="ECO:0007669"/>
    <property type="project" value="UniProtKB-SubCell"/>
</dbReference>
<feature type="transmembrane region" description="Helical" evidence="6">
    <location>
        <begin position="43"/>
        <end position="64"/>
    </location>
</feature>
<feature type="transmembrane region" description="Helical" evidence="6">
    <location>
        <begin position="285"/>
        <end position="305"/>
    </location>
</feature>
<feature type="transmembrane region" description="Helical" evidence="6">
    <location>
        <begin position="311"/>
        <end position="330"/>
    </location>
</feature>
<comment type="similarity">
    <text evidence="2 6">Belongs to the drug/metabolite transporter (DMT) superfamily. Plant drug/metabolite exporter (P-DME) (TC 2.A.7.4) family.</text>
</comment>
<evidence type="ECO:0000313" key="8">
    <source>
        <dbReference type="EMBL" id="JAV45100.1"/>
    </source>
</evidence>
<proteinExistence type="inferred from homology"/>
<feature type="domain" description="EamA" evidence="7">
    <location>
        <begin position="28"/>
        <end position="155"/>
    </location>
</feature>
<accession>A0A1S8AC79</accession>
<evidence type="ECO:0000256" key="3">
    <source>
        <dbReference type="ARBA" id="ARBA00022692"/>
    </source>
</evidence>
<name>A0A1S8AC79_CITLI</name>
<dbReference type="InterPro" id="IPR030184">
    <property type="entry name" value="WAT1-related"/>
</dbReference>
<evidence type="ECO:0000256" key="5">
    <source>
        <dbReference type="ARBA" id="ARBA00023136"/>
    </source>
</evidence>